<dbReference type="EMBL" id="JATN01000321">
    <property type="protein sequence ID" value="EUC59177.1"/>
    <property type="molecule type" value="Genomic_DNA"/>
</dbReference>
<accession>A0A0A1UJI2</accession>
<reference evidence="2" key="1">
    <citation type="journal article" date="2014" name="Genome Announc.">
        <title>Draft genome sequence of the plant-pathogenic soil fungus Rhizoctonia solani anastomosis group 3 strain Rhs1AP.</title>
        <authorList>
            <person name="Cubeta M.A."/>
            <person name="Thomas E."/>
            <person name="Dean R.A."/>
            <person name="Jabaji S."/>
            <person name="Neate S.M."/>
            <person name="Tavantzis S."/>
            <person name="Toda T."/>
            <person name="Vilgalys R."/>
            <person name="Bharathan N."/>
            <person name="Fedorova-Abrams N."/>
            <person name="Pakala S.B."/>
            <person name="Pakala S.M."/>
            <person name="Zafar N."/>
            <person name="Joardar V."/>
            <person name="Losada L."/>
            <person name="Nierman W.C."/>
        </authorList>
    </citation>
    <scope>NUCLEOTIDE SEQUENCE [LARGE SCALE GENOMIC DNA]</scope>
    <source>
        <strain evidence="2">AG-3</strain>
    </source>
</reference>
<gene>
    <name evidence="1" type="ORF">RSOL_301490</name>
</gene>
<name>A0A0A1UJI2_9AGAM</name>
<protein>
    <submittedName>
        <fullName evidence="1">Uncharacterized protein</fullName>
    </submittedName>
</protein>
<dbReference type="AlphaFoldDB" id="A0A0A1UJI2"/>
<proteinExistence type="predicted"/>
<sequence length="97" mass="11185">MHWILGELHAGDVVDQLANNLLLPLDFPPRRWYSFLCYFYLIVLVHNDALDQPSLVGRPPIRDLLMQELLFHHGNPYRGMAVAVGFFCARVEHDLAD</sequence>
<organism evidence="1 2">
    <name type="scientific">Rhizoctonia solani AG-3 Rhs1AP</name>
    <dbReference type="NCBI Taxonomy" id="1086054"/>
    <lineage>
        <taxon>Eukaryota</taxon>
        <taxon>Fungi</taxon>
        <taxon>Dikarya</taxon>
        <taxon>Basidiomycota</taxon>
        <taxon>Agaricomycotina</taxon>
        <taxon>Agaricomycetes</taxon>
        <taxon>Cantharellales</taxon>
        <taxon>Ceratobasidiaceae</taxon>
        <taxon>Rhizoctonia</taxon>
    </lineage>
</organism>
<dbReference type="Proteomes" id="UP000030108">
    <property type="component" value="Unassembled WGS sequence"/>
</dbReference>
<evidence type="ECO:0000313" key="2">
    <source>
        <dbReference type="Proteomes" id="UP000030108"/>
    </source>
</evidence>
<comment type="caution">
    <text evidence="1">The sequence shown here is derived from an EMBL/GenBank/DDBJ whole genome shotgun (WGS) entry which is preliminary data.</text>
</comment>
<evidence type="ECO:0000313" key="1">
    <source>
        <dbReference type="EMBL" id="EUC59177.1"/>
    </source>
</evidence>